<proteinExistence type="inferred from homology"/>
<dbReference type="Gene3D" id="3.40.50.300">
    <property type="entry name" value="P-loop containing nucleotide triphosphate hydrolases"/>
    <property type="match status" value="1"/>
</dbReference>
<gene>
    <name evidence="15" type="ORF">DSAG12_03878</name>
</gene>
<keyword evidence="16" id="KW-1185">Reference proteome</keyword>
<dbReference type="PROSITE" id="PS00211">
    <property type="entry name" value="ABC_TRANSPORTER_1"/>
    <property type="match status" value="1"/>
</dbReference>
<dbReference type="GO" id="GO:1902495">
    <property type="term" value="C:transmembrane transporter complex"/>
    <property type="evidence" value="ECO:0007669"/>
    <property type="project" value="UniProtKB-ARBA"/>
</dbReference>
<protein>
    <recommendedName>
        <fullName evidence="12">Molybdate/tungstate import ATP-binding protein WtpC</fullName>
        <ecNumber evidence="11">7.3.2.6</ecNumber>
    </recommendedName>
</protein>
<dbReference type="GO" id="GO:1901238">
    <property type="term" value="F:ABC-type tungstate transporter activity"/>
    <property type="evidence" value="ECO:0007669"/>
    <property type="project" value="UniProtKB-EC"/>
</dbReference>
<evidence type="ECO:0000256" key="4">
    <source>
        <dbReference type="ARBA" id="ARBA00022741"/>
    </source>
</evidence>
<evidence type="ECO:0000256" key="7">
    <source>
        <dbReference type="ARBA" id="ARBA00023065"/>
    </source>
</evidence>
<evidence type="ECO:0000256" key="1">
    <source>
        <dbReference type="ARBA" id="ARBA00022448"/>
    </source>
</evidence>
<keyword evidence="1" id="KW-0813">Transport</keyword>
<comment type="catalytic activity">
    <reaction evidence="13">
        <text>tungstate(in) + ATP + H2O = tungstate(out) + ADP + phosphate + H(+)</text>
        <dbReference type="Rhea" id="RHEA:35027"/>
        <dbReference type="ChEBI" id="CHEBI:15377"/>
        <dbReference type="ChEBI" id="CHEBI:15378"/>
        <dbReference type="ChEBI" id="CHEBI:30616"/>
        <dbReference type="ChEBI" id="CHEBI:43474"/>
        <dbReference type="ChEBI" id="CHEBI:46502"/>
        <dbReference type="ChEBI" id="CHEBI:456216"/>
        <dbReference type="EC" id="7.3.2.6"/>
    </reaction>
</comment>
<dbReference type="SMART" id="SM00382">
    <property type="entry name" value="AAA"/>
    <property type="match status" value="1"/>
</dbReference>
<evidence type="ECO:0000259" key="14">
    <source>
        <dbReference type="PROSITE" id="PS50893"/>
    </source>
</evidence>
<dbReference type="Pfam" id="PF00005">
    <property type="entry name" value="ABC_tran"/>
    <property type="match status" value="1"/>
</dbReference>
<dbReference type="Proteomes" id="UP000321408">
    <property type="component" value="Chromosome"/>
</dbReference>
<feature type="domain" description="ABC transporter" evidence="14">
    <location>
        <begin position="4"/>
        <end position="236"/>
    </location>
</feature>
<dbReference type="InterPro" id="IPR050093">
    <property type="entry name" value="ABC_SmlMolc_Importer"/>
</dbReference>
<evidence type="ECO:0000256" key="9">
    <source>
        <dbReference type="ARBA" id="ARBA00038307"/>
    </source>
</evidence>
<dbReference type="KEGG" id="psyt:DSAG12_03878"/>
<dbReference type="RefSeq" id="WP_147664948.1">
    <property type="nucleotide sequence ID" value="NZ_CP042905.2"/>
</dbReference>
<keyword evidence="4" id="KW-0547">Nucleotide-binding</keyword>
<name>A0A5B9DH13_9ARCH</name>
<dbReference type="PANTHER" id="PTHR42781">
    <property type="entry name" value="SPERMIDINE/PUTRESCINE IMPORT ATP-BINDING PROTEIN POTA"/>
    <property type="match status" value="1"/>
</dbReference>
<sequence length="367" mass="41806">MTYLKLQNIHMKYQNELIINDLNLNVERGELLILLGSSGCGKTTLLKIIAGLIHPEQGLIMIEDQDITNFSPQKREIGYVPQSQVLFPHLNIKENIAFGLRARNKENSKEEIEQKIQEVAKLAQIEDILSRFPSEISGGQKQRVALARAIVINPRLLLLDEPLSSIDANGRESLALMIKRIQRETKTTTIYVTHNQQEARLIADKVAIMYDGIIQQSGTMTDIDIHPMNFQIANIIGKLNIWKVYSQKFEQGQLIISSPLGDITIASKEEKKIAGIQIHPSKIKIANENENFDMKFSEQILVIKGKIISIIQLKSKIFQIIIQINENQLTKPFIYIKMQLLDQNLIKNLTINQDIKLKIDPKDIILF</sequence>
<evidence type="ECO:0000256" key="3">
    <source>
        <dbReference type="ARBA" id="ARBA00022496"/>
    </source>
</evidence>
<evidence type="ECO:0000256" key="12">
    <source>
        <dbReference type="ARBA" id="ARBA00041133"/>
    </source>
</evidence>
<keyword evidence="2" id="KW-1003">Cell membrane</keyword>
<dbReference type="InterPro" id="IPR017871">
    <property type="entry name" value="ABC_transporter-like_CS"/>
</dbReference>
<dbReference type="GO" id="GO:0015408">
    <property type="term" value="F:ABC-type ferric iron transporter activity"/>
    <property type="evidence" value="ECO:0007669"/>
    <property type="project" value="InterPro"/>
</dbReference>
<keyword evidence="7" id="KW-0406">Ion transport</keyword>
<dbReference type="AlphaFoldDB" id="A0A5B9DH13"/>
<keyword evidence="3" id="KW-0410">Iron transport</keyword>
<dbReference type="GO" id="GO:0005524">
    <property type="term" value="F:ATP binding"/>
    <property type="evidence" value="ECO:0007669"/>
    <property type="project" value="UniProtKB-KW"/>
</dbReference>
<reference evidence="15 16" key="1">
    <citation type="journal article" date="2020" name="Nature">
        <title>Isolation of an archaeon at the prokaryote-eukaryote interface.</title>
        <authorList>
            <person name="Imachi H."/>
            <person name="Nobu M.K."/>
            <person name="Nakahara N."/>
            <person name="Morono Y."/>
            <person name="Ogawara M."/>
            <person name="Takaki Y."/>
            <person name="Takano Y."/>
            <person name="Uematsu K."/>
            <person name="Ikuta T."/>
            <person name="Ito M."/>
            <person name="Matsui Y."/>
            <person name="Miyazaki M."/>
            <person name="Murata K."/>
            <person name="Saito Y."/>
            <person name="Sakai S."/>
            <person name="Song C."/>
            <person name="Tasumi E."/>
            <person name="Yamanaka Y."/>
            <person name="Yamaguchi T."/>
            <person name="Kamagata Y."/>
            <person name="Tamaki H."/>
            <person name="Takai K."/>
        </authorList>
    </citation>
    <scope>NUCLEOTIDE SEQUENCE [LARGE SCALE GENOMIC DNA]</scope>
    <source>
        <strain evidence="15 16">MK-D1</strain>
    </source>
</reference>
<dbReference type="GO" id="GO:0005886">
    <property type="term" value="C:plasma membrane"/>
    <property type="evidence" value="ECO:0007669"/>
    <property type="project" value="UniProtKB-ARBA"/>
</dbReference>
<keyword evidence="6" id="KW-0408">Iron</keyword>
<reference evidence="15 16" key="2">
    <citation type="journal article" date="2024" name="Int. J. Syst. Evol. Microbiol.">
        <title>Promethearchaeum syntrophicum gen. nov., sp. nov., an anaerobic, obligately syntrophic archaeon, the first isolate of the lineage 'Asgard' archaea, and proposal of the new archaeal phylum Promethearchaeota phyl. nov. and kingdom Promethearchaeati regn. nov.</title>
        <authorList>
            <person name="Imachi H."/>
            <person name="Nobu M.K."/>
            <person name="Kato S."/>
            <person name="Takaki Y."/>
            <person name="Miyazaki M."/>
            <person name="Miyata M."/>
            <person name="Ogawara M."/>
            <person name="Saito Y."/>
            <person name="Sakai S."/>
            <person name="Tahara Y.O."/>
            <person name="Takano Y."/>
            <person name="Tasumi E."/>
            <person name="Uematsu K."/>
            <person name="Yoshimura T."/>
            <person name="Itoh T."/>
            <person name="Ohkuma M."/>
            <person name="Takai K."/>
        </authorList>
    </citation>
    <scope>NUCLEOTIDE SEQUENCE [LARGE SCALE GENOMIC DNA]</scope>
    <source>
        <strain evidence="15 16">MK-D1</strain>
    </source>
</reference>
<dbReference type="OrthoDB" id="18368at2157"/>
<dbReference type="PROSITE" id="PS50893">
    <property type="entry name" value="ABC_TRANSPORTER_2"/>
    <property type="match status" value="1"/>
</dbReference>
<dbReference type="InterPro" id="IPR015853">
    <property type="entry name" value="ABC_transpr_FbpC"/>
</dbReference>
<evidence type="ECO:0000256" key="11">
    <source>
        <dbReference type="ARBA" id="ARBA00039025"/>
    </source>
</evidence>
<evidence type="ECO:0000256" key="8">
    <source>
        <dbReference type="ARBA" id="ARBA00023136"/>
    </source>
</evidence>
<dbReference type="GO" id="GO:0016887">
    <property type="term" value="F:ATP hydrolysis activity"/>
    <property type="evidence" value="ECO:0007669"/>
    <property type="project" value="InterPro"/>
</dbReference>
<dbReference type="EC" id="7.3.2.6" evidence="11"/>
<evidence type="ECO:0000313" key="15">
    <source>
        <dbReference type="EMBL" id="QEE18040.1"/>
    </source>
</evidence>
<evidence type="ECO:0000313" key="16">
    <source>
        <dbReference type="Proteomes" id="UP000321408"/>
    </source>
</evidence>
<dbReference type="SUPFAM" id="SSF52540">
    <property type="entry name" value="P-loop containing nucleoside triphosphate hydrolases"/>
    <property type="match status" value="1"/>
</dbReference>
<dbReference type="FunFam" id="3.40.50.300:FF:000042">
    <property type="entry name" value="Maltose/maltodextrin ABC transporter, ATP-binding protein"/>
    <property type="match status" value="1"/>
</dbReference>
<dbReference type="InterPro" id="IPR003439">
    <property type="entry name" value="ABC_transporter-like_ATP-bd"/>
</dbReference>
<dbReference type="PANTHER" id="PTHR42781:SF4">
    <property type="entry name" value="SPERMIDINE_PUTRESCINE IMPORT ATP-BINDING PROTEIN POTA"/>
    <property type="match status" value="1"/>
</dbReference>
<keyword evidence="5 15" id="KW-0067">ATP-binding</keyword>
<dbReference type="CDD" id="cd03259">
    <property type="entry name" value="ABC_Carb_Solutes_like"/>
    <property type="match status" value="1"/>
</dbReference>
<accession>A0A5B9DH13</accession>
<comment type="subunit">
    <text evidence="10">The complex is composed of two ATP-binding proteins (WtpC), two transmembrane proteins (WtpB) and a solute-binding protein (WtpA).</text>
</comment>
<dbReference type="InterPro" id="IPR003593">
    <property type="entry name" value="AAA+_ATPase"/>
</dbReference>
<dbReference type="EMBL" id="CP042905">
    <property type="protein sequence ID" value="QEE18040.1"/>
    <property type="molecule type" value="Genomic_DNA"/>
</dbReference>
<evidence type="ECO:0000256" key="10">
    <source>
        <dbReference type="ARBA" id="ARBA00038781"/>
    </source>
</evidence>
<evidence type="ECO:0000256" key="13">
    <source>
        <dbReference type="ARBA" id="ARBA00047936"/>
    </source>
</evidence>
<comment type="similarity">
    <text evidence="9">Belongs to the ABC transporter superfamily. Sulfate/tungstate importer (TC 3.A.1.6) family.</text>
</comment>
<organism evidence="15 16">
    <name type="scientific">Promethearchaeum syntrophicum</name>
    <dbReference type="NCBI Taxonomy" id="2594042"/>
    <lineage>
        <taxon>Archaea</taxon>
        <taxon>Promethearchaeati</taxon>
        <taxon>Promethearchaeota</taxon>
        <taxon>Promethearchaeia</taxon>
        <taxon>Promethearchaeales</taxon>
        <taxon>Promethearchaeaceae</taxon>
        <taxon>Promethearchaeum</taxon>
    </lineage>
</organism>
<keyword evidence="8" id="KW-0472">Membrane</keyword>
<evidence type="ECO:0000256" key="2">
    <source>
        <dbReference type="ARBA" id="ARBA00022475"/>
    </source>
</evidence>
<evidence type="ECO:0000256" key="6">
    <source>
        <dbReference type="ARBA" id="ARBA00023004"/>
    </source>
</evidence>
<dbReference type="GeneID" id="41331841"/>
<evidence type="ECO:0000256" key="5">
    <source>
        <dbReference type="ARBA" id="ARBA00022840"/>
    </source>
</evidence>
<dbReference type="InterPro" id="IPR027417">
    <property type="entry name" value="P-loop_NTPase"/>
</dbReference>